<evidence type="ECO:0000256" key="1">
    <source>
        <dbReference type="ARBA" id="ARBA00004141"/>
    </source>
</evidence>
<dbReference type="GO" id="GO:0022857">
    <property type="term" value="F:transmembrane transporter activity"/>
    <property type="evidence" value="ECO:0007669"/>
    <property type="project" value="InterPro"/>
</dbReference>
<keyword evidence="4 6" id="KW-0472">Membrane</keyword>
<feature type="domain" description="Major facilitator superfamily (MFS) profile" evidence="7">
    <location>
        <begin position="50"/>
        <end position="481"/>
    </location>
</feature>
<dbReference type="PANTHER" id="PTHR23502">
    <property type="entry name" value="MAJOR FACILITATOR SUPERFAMILY"/>
    <property type="match status" value="1"/>
</dbReference>
<evidence type="ECO:0000256" key="4">
    <source>
        <dbReference type="ARBA" id="ARBA00023136"/>
    </source>
</evidence>
<evidence type="ECO:0000256" key="6">
    <source>
        <dbReference type="SAM" id="Phobius"/>
    </source>
</evidence>
<feature type="transmembrane region" description="Helical" evidence="6">
    <location>
        <begin position="142"/>
        <end position="164"/>
    </location>
</feature>
<feature type="transmembrane region" description="Helical" evidence="6">
    <location>
        <begin position="275"/>
        <end position="300"/>
    </location>
</feature>
<dbReference type="InterPro" id="IPR011701">
    <property type="entry name" value="MFS"/>
</dbReference>
<evidence type="ECO:0000313" key="8">
    <source>
        <dbReference type="EMBL" id="SPN99069.1"/>
    </source>
</evidence>
<dbReference type="PROSITE" id="PS50850">
    <property type="entry name" value="MFS"/>
    <property type="match status" value="1"/>
</dbReference>
<reference evidence="8" key="1">
    <citation type="submission" date="2018-03" db="EMBL/GenBank/DDBJ databases">
        <authorList>
            <person name="Guldener U."/>
        </authorList>
    </citation>
    <scope>NUCLEOTIDE SEQUENCE</scope>
</reference>
<dbReference type="FunFam" id="1.20.1250.20:FF:000509">
    <property type="entry name" value="MFS general substrate transporter"/>
    <property type="match status" value="1"/>
</dbReference>
<feature type="transmembrane region" description="Helical" evidence="6">
    <location>
        <begin position="206"/>
        <end position="226"/>
    </location>
</feature>
<protein>
    <submittedName>
        <fullName evidence="8">Related to multidrug resistance protein</fullName>
    </submittedName>
</protein>
<dbReference type="InterPro" id="IPR036259">
    <property type="entry name" value="MFS_trans_sf"/>
</dbReference>
<dbReference type="AlphaFoldDB" id="A0AAE8MUL5"/>
<dbReference type="Gene3D" id="1.20.1250.20">
    <property type="entry name" value="MFS general substrate transporter like domains"/>
    <property type="match status" value="1"/>
</dbReference>
<organism evidence="8 9">
    <name type="scientific">Cephalotrichum gorgonifer</name>
    <dbReference type="NCBI Taxonomy" id="2041049"/>
    <lineage>
        <taxon>Eukaryota</taxon>
        <taxon>Fungi</taxon>
        <taxon>Dikarya</taxon>
        <taxon>Ascomycota</taxon>
        <taxon>Pezizomycotina</taxon>
        <taxon>Sordariomycetes</taxon>
        <taxon>Hypocreomycetidae</taxon>
        <taxon>Microascales</taxon>
        <taxon>Microascaceae</taxon>
        <taxon>Cephalotrichum</taxon>
    </lineage>
</organism>
<dbReference type="PANTHER" id="PTHR23502:SF163">
    <property type="entry name" value="MAJOR FACILITATOR SUPERFAMILY (MFS) PROFILE DOMAIN-CONTAINING PROTEIN"/>
    <property type="match status" value="1"/>
</dbReference>
<comment type="subcellular location">
    <subcellularLocation>
        <location evidence="1">Membrane</location>
        <topology evidence="1">Multi-pass membrane protein</topology>
    </subcellularLocation>
</comment>
<dbReference type="Pfam" id="PF07690">
    <property type="entry name" value="MFS_1"/>
    <property type="match status" value="1"/>
</dbReference>
<dbReference type="GO" id="GO:0016020">
    <property type="term" value="C:membrane"/>
    <property type="evidence" value="ECO:0007669"/>
    <property type="project" value="UniProtKB-SubCell"/>
</dbReference>
<proteinExistence type="inferred from homology"/>
<dbReference type="InterPro" id="IPR020846">
    <property type="entry name" value="MFS_dom"/>
</dbReference>
<evidence type="ECO:0000256" key="5">
    <source>
        <dbReference type="ARBA" id="ARBA00038347"/>
    </source>
</evidence>
<feature type="transmembrane region" description="Helical" evidence="6">
    <location>
        <begin position="117"/>
        <end position="136"/>
    </location>
</feature>
<keyword evidence="2 6" id="KW-0812">Transmembrane</keyword>
<comment type="similarity">
    <text evidence="5">Belongs to the major facilitator superfamily. CAR1 family.</text>
</comment>
<feature type="transmembrane region" description="Helical" evidence="6">
    <location>
        <begin position="363"/>
        <end position="381"/>
    </location>
</feature>
<evidence type="ECO:0000313" key="9">
    <source>
        <dbReference type="Proteomes" id="UP001187682"/>
    </source>
</evidence>
<evidence type="ECO:0000259" key="7">
    <source>
        <dbReference type="PROSITE" id="PS50850"/>
    </source>
</evidence>
<keyword evidence="9" id="KW-1185">Reference proteome</keyword>
<feature type="transmembrane region" description="Helical" evidence="6">
    <location>
        <begin position="451"/>
        <end position="473"/>
    </location>
</feature>
<dbReference type="EMBL" id="ONZQ02000002">
    <property type="protein sequence ID" value="SPN99069.1"/>
    <property type="molecule type" value="Genomic_DNA"/>
</dbReference>
<dbReference type="Proteomes" id="UP001187682">
    <property type="component" value="Unassembled WGS sequence"/>
</dbReference>
<evidence type="ECO:0000256" key="2">
    <source>
        <dbReference type="ARBA" id="ARBA00022692"/>
    </source>
</evidence>
<feature type="transmembrane region" description="Helical" evidence="6">
    <location>
        <begin position="320"/>
        <end position="342"/>
    </location>
</feature>
<comment type="caution">
    <text evidence="8">The sequence shown here is derived from an EMBL/GenBank/DDBJ whole genome shotgun (WGS) entry which is preliminary data.</text>
</comment>
<gene>
    <name evidence="8" type="ORF">DNG_02108</name>
</gene>
<name>A0AAE8MUL5_9PEZI</name>
<evidence type="ECO:0000256" key="3">
    <source>
        <dbReference type="ARBA" id="ARBA00022989"/>
    </source>
</evidence>
<keyword evidence="3 6" id="KW-1133">Transmembrane helix</keyword>
<feature type="transmembrane region" description="Helical" evidence="6">
    <location>
        <begin position="47"/>
        <end position="70"/>
    </location>
</feature>
<dbReference type="SUPFAM" id="SSF103473">
    <property type="entry name" value="MFS general substrate transporter"/>
    <property type="match status" value="1"/>
</dbReference>
<feature type="transmembrane region" description="Helical" evidence="6">
    <location>
        <begin position="419"/>
        <end position="439"/>
    </location>
</feature>
<sequence>MSEESPLLGPTSDLEAAPLLTTKDAILDFDPNGDRENPREWPKAFKWAIILLLFSMSFTVTFTCISVVPIASQILSDLDDGRPATSSTSALMVTIWELGEAAGPLFIAPLSEVYGRYPVMNIANLLFICATLLAASSSTTPLFIGARALTGLAVAVNVLNPAIIGDMFEPDQRGSAMSAVMLAPLFGGTIGPTFSGAVAESLGWRTVLFIAAGLAAACEVVFLTCFQETYKVTILRRRAKLSSGPGEDELHNTPGSDSREHMSIKKVWYEVSRPATILFGSGILASIALFSAVPFSYFYVMSVSMPNMLRDIYGLSAAQTGLAFSSMTIGSVITIIICNLTLDRIYIKLRGSHKAQPEYRLPLAILGGLILPFAMIAYGWVAEYRLSLWIFLPVVGLLDGVVLLILIPLSAYVVDACGIYTASAMTGLIVTRCLLGTFLPLGTGPLVDNLGYGWGMTTFGILSFCLAPIPIFIMRYGRTWRQRSEFTRDA</sequence>
<accession>A0AAE8MUL5</accession>
<feature type="transmembrane region" description="Helical" evidence="6">
    <location>
        <begin position="387"/>
        <end position="407"/>
    </location>
</feature>